<dbReference type="GO" id="GO:0003700">
    <property type="term" value="F:DNA-binding transcription factor activity"/>
    <property type="evidence" value="ECO:0007669"/>
    <property type="project" value="InterPro"/>
</dbReference>
<evidence type="ECO:0000259" key="4">
    <source>
        <dbReference type="PROSITE" id="PS50995"/>
    </source>
</evidence>
<dbReference type="PANTHER" id="PTHR42756">
    <property type="entry name" value="TRANSCRIPTIONAL REGULATOR, MARR"/>
    <property type="match status" value="1"/>
</dbReference>
<dbReference type="PANTHER" id="PTHR42756:SF1">
    <property type="entry name" value="TRANSCRIPTIONAL REPRESSOR OF EMRAB OPERON"/>
    <property type="match status" value="1"/>
</dbReference>
<keyword evidence="1" id="KW-0805">Transcription regulation</keyword>
<organism evidence="5 6">
    <name type="scientific">Kribbella albertanoniae</name>
    <dbReference type="NCBI Taxonomy" id="1266829"/>
    <lineage>
        <taxon>Bacteria</taxon>
        <taxon>Bacillati</taxon>
        <taxon>Actinomycetota</taxon>
        <taxon>Actinomycetes</taxon>
        <taxon>Propionibacteriales</taxon>
        <taxon>Kribbellaceae</taxon>
        <taxon>Kribbella</taxon>
    </lineage>
</organism>
<evidence type="ECO:0000256" key="3">
    <source>
        <dbReference type="ARBA" id="ARBA00023163"/>
    </source>
</evidence>
<keyword evidence="3" id="KW-0804">Transcription</keyword>
<dbReference type="InterPro" id="IPR036388">
    <property type="entry name" value="WH-like_DNA-bd_sf"/>
</dbReference>
<evidence type="ECO:0000256" key="2">
    <source>
        <dbReference type="ARBA" id="ARBA00023125"/>
    </source>
</evidence>
<dbReference type="InterPro" id="IPR000835">
    <property type="entry name" value="HTH_MarR-typ"/>
</dbReference>
<dbReference type="Proteomes" id="UP000295075">
    <property type="component" value="Unassembled WGS sequence"/>
</dbReference>
<sequence>MTVKEGIVADSVEIELDHHLAGHDEADRVIEAALYRIVELARRHREWQRAVAAESGLTLADCEVILRLAHLEPVESTPSQLARIFHITAGSMTARLGRLESGGYLTRTVQPENRAQIQVELTGKGKVLHHRFADQMVEIHHQMIAGALPAKDRETLNDLLRRVLTHVEATT</sequence>
<dbReference type="AlphaFoldDB" id="A0A4V2XSQ1"/>
<dbReference type="InterPro" id="IPR036390">
    <property type="entry name" value="WH_DNA-bd_sf"/>
</dbReference>
<evidence type="ECO:0000313" key="5">
    <source>
        <dbReference type="EMBL" id="TDC34625.1"/>
    </source>
</evidence>
<dbReference type="SMART" id="SM00347">
    <property type="entry name" value="HTH_MARR"/>
    <property type="match status" value="1"/>
</dbReference>
<accession>A0A4V2XSQ1</accession>
<feature type="domain" description="HTH marR-type" evidence="4">
    <location>
        <begin position="31"/>
        <end position="165"/>
    </location>
</feature>
<protein>
    <submittedName>
        <fullName evidence="5">MarR family transcriptional regulator</fullName>
    </submittedName>
</protein>
<dbReference type="Gene3D" id="1.10.10.10">
    <property type="entry name" value="Winged helix-like DNA-binding domain superfamily/Winged helix DNA-binding domain"/>
    <property type="match status" value="1"/>
</dbReference>
<comment type="caution">
    <text evidence="5">The sequence shown here is derived from an EMBL/GenBank/DDBJ whole genome shotgun (WGS) entry which is preliminary data.</text>
</comment>
<dbReference type="PROSITE" id="PS50995">
    <property type="entry name" value="HTH_MARR_2"/>
    <property type="match status" value="1"/>
</dbReference>
<dbReference type="SUPFAM" id="SSF46785">
    <property type="entry name" value="Winged helix' DNA-binding domain"/>
    <property type="match status" value="1"/>
</dbReference>
<keyword evidence="6" id="KW-1185">Reference proteome</keyword>
<dbReference type="EMBL" id="SMKA01000006">
    <property type="protein sequence ID" value="TDC34625.1"/>
    <property type="molecule type" value="Genomic_DNA"/>
</dbReference>
<name>A0A4V2XSQ1_9ACTN</name>
<dbReference type="OrthoDB" id="3727168at2"/>
<gene>
    <name evidence="5" type="ORF">E1261_03105</name>
</gene>
<evidence type="ECO:0000256" key="1">
    <source>
        <dbReference type="ARBA" id="ARBA00023015"/>
    </source>
</evidence>
<keyword evidence="2" id="KW-0238">DNA-binding</keyword>
<evidence type="ECO:0000313" key="6">
    <source>
        <dbReference type="Proteomes" id="UP000295075"/>
    </source>
</evidence>
<dbReference type="PRINTS" id="PR00598">
    <property type="entry name" value="HTHMARR"/>
</dbReference>
<dbReference type="Pfam" id="PF12802">
    <property type="entry name" value="MarR_2"/>
    <property type="match status" value="1"/>
</dbReference>
<proteinExistence type="predicted"/>
<dbReference type="GO" id="GO:0003677">
    <property type="term" value="F:DNA binding"/>
    <property type="evidence" value="ECO:0007669"/>
    <property type="project" value="UniProtKB-KW"/>
</dbReference>
<reference evidence="5 6" key="1">
    <citation type="submission" date="2019-03" db="EMBL/GenBank/DDBJ databases">
        <title>Draft genome sequences of novel Actinobacteria.</title>
        <authorList>
            <person name="Sahin N."/>
            <person name="Ay H."/>
            <person name="Saygin H."/>
        </authorList>
    </citation>
    <scope>NUCLEOTIDE SEQUENCE [LARGE SCALE GENOMIC DNA]</scope>
    <source>
        <strain evidence="5 6">JCM 30547</strain>
    </source>
</reference>